<keyword evidence="3" id="KW-1185">Reference proteome</keyword>
<dbReference type="AlphaFoldDB" id="A0AAV6UPT1"/>
<dbReference type="EMBL" id="JAFNEN010000312">
    <property type="protein sequence ID" value="KAG8186092.1"/>
    <property type="molecule type" value="Genomic_DNA"/>
</dbReference>
<reference evidence="2 3" key="1">
    <citation type="journal article" date="2022" name="Nat. Ecol. Evol.">
        <title>A masculinizing supergene underlies an exaggerated male reproductive morph in a spider.</title>
        <authorList>
            <person name="Hendrickx F."/>
            <person name="De Corte Z."/>
            <person name="Sonet G."/>
            <person name="Van Belleghem S.M."/>
            <person name="Kostlbacher S."/>
            <person name="Vangestel C."/>
        </authorList>
    </citation>
    <scope>NUCLEOTIDE SEQUENCE [LARGE SCALE GENOMIC DNA]</scope>
    <source>
        <strain evidence="2">W744_W776</strain>
    </source>
</reference>
<comment type="caution">
    <text evidence="2">The sequence shown here is derived from an EMBL/GenBank/DDBJ whole genome shotgun (WGS) entry which is preliminary data.</text>
</comment>
<protein>
    <submittedName>
        <fullName evidence="2">Uncharacterized protein</fullName>
    </submittedName>
</protein>
<evidence type="ECO:0000313" key="3">
    <source>
        <dbReference type="Proteomes" id="UP000827092"/>
    </source>
</evidence>
<gene>
    <name evidence="2" type="ORF">JTE90_003175</name>
</gene>
<dbReference type="Proteomes" id="UP000827092">
    <property type="component" value="Unassembled WGS sequence"/>
</dbReference>
<name>A0AAV6UPT1_9ARAC</name>
<accession>A0AAV6UPT1</accession>
<evidence type="ECO:0000256" key="1">
    <source>
        <dbReference type="SAM" id="MobiDB-lite"/>
    </source>
</evidence>
<organism evidence="2 3">
    <name type="scientific">Oedothorax gibbosus</name>
    <dbReference type="NCBI Taxonomy" id="931172"/>
    <lineage>
        <taxon>Eukaryota</taxon>
        <taxon>Metazoa</taxon>
        <taxon>Ecdysozoa</taxon>
        <taxon>Arthropoda</taxon>
        <taxon>Chelicerata</taxon>
        <taxon>Arachnida</taxon>
        <taxon>Araneae</taxon>
        <taxon>Araneomorphae</taxon>
        <taxon>Entelegynae</taxon>
        <taxon>Araneoidea</taxon>
        <taxon>Linyphiidae</taxon>
        <taxon>Erigoninae</taxon>
        <taxon>Oedothorax</taxon>
    </lineage>
</organism>
<sequence>MPHTDGDPPPQSHFITSKIAQLLGVCGFLAQQDTCSMPPAVRSTLSKKRGRDLLGEESSPESADADPPRRCPRKGGLACARLNETVGRHYT</sequence>
<feature type="region of interest" description="Disordered" evidence="1">
    <location>
        <begin position="38"/>
        <end position="76"/>
    </location>
</feature>
<proteinExistence type="predicted"/>
<evidence type="ECO:0000313" key="2">
    <source>
        <dbReference type="EMBL" id="KAG8186092.1"/>
    </source>
</evidence>